<keyword evidence="4 10" id="KW-1133">Transmembrane helix</keyword>
<evidence type="ECO:0000256" key="10">
    <source>
        <dbReference type="HAMAP-Rule" id="MF_00454"/>
    </source>
</evidence>
<evidence type="ECO:0000256" key="6">
    <source>
        <dbReference type="ARBA" id="ARBA00023303"/>
    </source>
</evidence>
<dbReference type="AlphaFoldDB" id="A0A387BHX4"/>
<dbReference type="GO" id="GO:0140114">
    <property type="term" value="P:cellular detoxification of fluoride"/>
    <property type="evidence" value="ECO:0007669"/>
    <property type="project" value="UniProtKB-UniRule"/>
</dbReference>
<evidence type="ECO:0000256" key="4">
    <source>
        <dbReference type="ARBA" id="ARBA00022989"/>
    </source>
</evidence>
<evidence type="ECO:0000256" key="2">
    <source>
        <dbReference type="ARBA" id="ARBA00022475"/>
    </source>
</evidence>
<keyword evidence="3 10" id="KW-0812">Transmembrane</keyword>
<feature type="binding site" evidence="10">
    <location>
        <position position="77"/>
    </location>
    <ligand>
        <name>Na(+)</name>
        <dbReference type="ChEBI" id="CHEBI:29101"/>
        <note>structural</note>
    </ligand>
</feature>
<dbReference type="Proteomes" id="UP000275069">
    <property type="component" value="Chromosome"/>
</dbReference>
<dbReference type="HAMAP" id="MF_00454">
    <property type="entry name" value="FluC"/>
    <property type="match status" value="1"/>
</dbReference>
<gene>
    <name evidence="10 11" type="primary">crcB</name>
    <name evidence="10" type="synonym">fluC</name>
    <name evidence="11" type="ORF">D7I44_08925</name>
</gene>
<dbReference type="EMBL" id="CP032624">
    <property type="protein sequence ID" value="AYG03645.1"/>
    <property type="molecule type" value="Genomic_DNA"/>
</dbReference>
<feature type="transmembrane region" description="Helical" evidence="10">
    <location>
        <begin position="96"/>
        <end position="122"/>
    </location>
</feature>
<evidence type="ECO:0000256" key="9">
    <source>
        <dbReference type="ARBA" id="ARBA00049940"/>
    </source>
</evidence>
<evidence type="ECO:0000256" key="5">
    <source>
        <dbReference type="ARBA" id="ARBA00023136"/>
    </source>
</evidence>
<dbReference type="KEGG" id="gry:D7I44_08925"/>
<comment type="function">
    <text evidence="9 10">Fluoride-specific ion channel. Important for reducing fluoride concentration in the cell, thus reducing its toxicity.</text>
</comment>
<organism evidence="11 12">
    <name type="scientific">Gryllotalpicola protaetiae</name>
    <dbReference type="NCBI Taxonomy" id="2419771"/>
    <lineage>
        <taxon>Bacteria</taxon>
        <taxon>Bacillati</taxon>
        <taxon>Actinomycetota</taxon>
        <taxon>Actinomycetes</taxon>
        <taxon>Micrococcales</taxon>
        <taxon>Microbacteriaceae</taxon>
        <taxon>Gryllotalpicola</taxon>
    </lineage>
</organism>
<evidence type="ECO:0000256" key="1">
    <source>
        <dbReference type="ARBA" id="ARBA00004651"/>
    </source>
</evidence>
<comment type="catalytic activity">
    <reaction evidence="8">
        <text>fluoride(in) = fluoride(out)</text>
        <dbReference type="Rhea" id="RHEA:76159"/>
        <dbReference type="ChEBI" id="CHEBI:17051"/>
    </reaction>
    <physiologicalReaction direction="left-to-right" evidence="8">
        <dbReference type="Rhea" id="RHEA:76160"/>
    </physiologicalReaction>
</comment>
<keyword evidence="10" id="KW-0813">Transport</keyword>
<keyword evidence="2 10" id="KW-1003">Cell membrane</keyword>
<sequence length="123" mass="12550">MIVALLVAVAGGVGAVSRFVLDGVIRSRVASLVPAGTFVINVSGSLLLGFVTGLVLVGAEPTDFRVVLGTGFLGGYTTFSTAMIETVRLLQQRRWVAAGVNGIAMLLLGLGAAVLGVFLGTLF</sequence>
<dbReference type="GO" id="GO:0046872">
    <property type="term" value="F:metal ion binding"/>
    <property type="evidence" value="ECO:0007669"/>
    <property type="project" value="UniProtKB-KW"/>
</dbReference>
<keyword evidence="10" id="KW-0915">Sodium</keyword>
<feature type="binding site" evidence="10">
    <location>
        <position position="74"/>
    </location>
    <ligand>
        <name>Na(+)</name>
        <dbReference type="ChEBI" id="CHEBI:29101"/>
        <note>structural</note>
    </ligand>
</feature>
<dbReference type="GO" id="GO:0005886">
    <property type="term" value="C:plasma membrane"/>
    <property type="evidence" value="ECO:0007669"/>
    <property type="project" value="UniProtKB-SubCell"/>
</dbReference>
<keyword evidence="10" id="KW-0479">Metal-binding</keyword>
<evidence type="ECO:0000256" key="7">
    <source>
        <dbReference type="ARBA" id="ARBA00035120"/>
    </source>
</evidence>
<proteinExistence type="inferred from homology"/>
<dbReference type="PANTHER" id="PTHR28259:SF1">
    <property type="entry name" value="FLUORIDE EXPORT PROTEIN 1-RELATED"/>
    <property type="match status" value="1"/>
</dbReference>
<keyword evidence="5 10" id="KW-0472">Membrane</keyword>
<keyword evidence="12" id="KW-1185">Reference proteome</keyword>
<evidence type="ECO:0000256" key="3">
    <source>
        <dbReference type="ARBA" id="ARBA00022692"/>
    </source>
</evidence>
<accession>A0A387BHX4</accession>
<comment type="activity regulation">
    <text evidence="10">Na(+) is not transported, but it plays an essential structural role and its presence is essential for fluoride channel function.</text>
</comment>
<dbReference type="PANTHER" id="PTHR28259">
    <property type="entry name" value="FLUORIDE EXPORT PROTEIN 1-RELATED"/>
    <property type="match status" value="1"/>
</dbReference>
<reference evidence="11 12" key="1">
    <citation type="submission" date="2018-09" db="EMBL/GenBank/DDBJ databases">
        <title>Genome sequencing of strain 2DFW10M-5.</title>
        <authorList>
            <person name="Heo J."/>
            <person name="Kim S.-J."/>
            <person name="Kwon S.-W."/>
        </authorList>
    </citation>
    <scope>NUCLEOTIDE SEQUENCE [LARGE SCALE GENOMIC DNA]</scope>
    <source>
        <strain evidence="11 12">2DFW10M-5</strain>
    </source>
</reference>
<dbReference type="Pfam" id="PF02537">
    <property type="entry name" value="CRCB"/>
    <property type="match status" value="1"/>
</dbReference>
<feature type="transmembrane region" description="Helical" evidence="10">
    <location>
        <begin position="66"/>
        <end position="84"/>
    </location>
</feature>
<keyword evidence="6 10" id="KW-0407">Ion channel</keyword>
<keyword evidence="10" id="KW-0406">Ion transport</keyword>
<name>A0A387BHX4_9MICO</name>
<evidence type="ECO:0000256" key="8">
    <source>
        <dbReference type="ARBA" id="ARBA00035585"/>
    </source>
</evidence>
<dbReference type="InterPro" id="IPR003691">
    <property type="entry name" value="FluC"/>
</dbReference>
<feature type="transmembrane region" description="Helical" evidence="10">
    <location>
        <begin position="39"/>
        <end position="59"/>
    </location>
</feature>
<comment type="subcellular location">
    <subcellularLocation>
        <location evidence="1 10">Cell membrane</location>
        <topology evidence="1 10">Multi-pass membrane protein</topology>
    </subcellularLocation>
</comment>
<dbReference type="NCBIfam" id="NF010824">
    <property type="entry name" value="PRK14228.1"/>
    <property type="match status" value="1"/>
</dbReference>
<dbReference type="GO" id="GO:0062054">
    <property type="term" value="F:fluoride channel activity"/>
    <property type="evidence" value="ECO:0007669"/>
    <property type="project" value="UniProtKB-UniRule"/>
</dbReference>
<protein>
    <recommendedName>
        <fullName evidence="10">Fluoride-specific ion channel FluC</fullName>
    </recommendedName>
</protein>
<evidence type="ECO:0000313" key="11">
    <source>
        <dbReference type="EMBL" id="AYG03645.1"/>
    </source>
</evidence>
<evidence type="ECO:0000313" key="12">
    <source>
        <dbReference type="Proteomes" id="UP000275069"/>
    </source>
</evidence>
<comment type="similarity">
    <text evidence="7 10">Belongs to the fluoride channel Fluc/FEX (TC 1.A.43) family.</text>
</comment>